<feature type="region of interest" description="Disordered" evidence="1">
    <location>
        <begin position="1"/>
        <end position="20"/>
    </location>
</feature>
<proteinExistence type="predicted"/>
<organism evidence="2 3">
    <name type="scientific">Natronoglomus mannanivorans</name>
    <dbReference type="NCBI Taxonomy" id="2979990"/>
    <lineage>
        <taxon>Archaea</taxon>
        <taxon>Methanobacteriati</taxon>
        <taxon>Methanobacteriota</taxon>
        <taxon>Stenosarchaea group</taxon>
        <taxon>Halobacteria</taxon>
        <taxon>Halobacteriales</taxon>
        <taxon>Natrialbaceae</taxon>
        <taxon>Natronoglomus</taxon>
    </lineage>
</organism>
<feature type="compositionally biased region" description="Acidic residues" evidence="1">
    <location>
        <begin position="28"/>
        <end position="37"/>
    </location>
</feature>
<dbReference type="RefSeq" id="WP_338009350.1">
    <property type="nucleotide sequence ID" value="NZ_JAOPKB010000023.1"/>
</dbReference>
<reference evidence="2 3" key="1">
    <citation type="submission" date="2022-09" db="EMBL/GenBank/DDBJ databases">
        <title>Enrichment on poylsaccharides allowed isolation of novel metabolic and taxonomic groups of Haloarchaea.</title>
        <authorList>
            <person name="Sorokin D.Y."/>
            <person name="Elcheninov A.G."/>
            <person name="Khizhniak T.V."/>
            <person name="Kolganova T.V."/>
            <person name="Kublanov I.V."/>
        </authorList>
    </citation>
    <scope>NUCLEOTIDE SEQUENCE [LARGE SCALE GENOMIC DNA]</scope>
    <source>
        <strain evidence="2 3">AArc-m2/3/4</strain>
    </source>
</reference>
<gene>
    <name evidence="2" type="ORF">OB955_23810</name>
</gene>
<sequence length="221" mass="24720">MNDETPDDGSETDETDCEPSAEEIIAEAERAIDEDDTIRERRVPVDPSSGDLSPDVFHRQDWLLIAEAIVKVTRSYYTFSNFLEDRVEYARGLLPAIVAEAGVLGEDIRKHTDYRWDGTEPAAPEDRRSDHEPADIRSLFTVEPAEVDRTVDSFDDLDWIVVAEVLSAWRADLHLGGPSDVPRGGERDIDLKNAAVRAAGYEEVDDVLPIARTLYSESDES</sequence>
<name>A0ABT2QLB3_9EURY</name>
<protein>
    <submittedName>
        <fullName evidence="2">Uncharacterized protein</fullName>
    </submittedName>
</protein>
<feature type="region of interest" description="Disordered" evidence="1">
    <location>
        <begin position="28"/>
        <end position="51"/>
    </location>
</feature>
<evidence type="ECO:0000313" key="3">
    <source>
        <dbReference type="Proteomes" id="UP001320972"/>
    </source>
</evidence>
<evidence type="ECO:0000313" key="2">
    <source>
        <dbReference type="EMBL" id="MCU4975714.1"/>
    </source>
</evidence>
<accession>A0ABT2QLB3</accession>
<evidence type="ECO:0000256" key="1">
    <source>
        <dbReference type="SAM" id="MobiDB-lite"/>
    </source>
</evidence>
<dbReference type="EMBL" id="JAOPKB010000023">
    <property type="protein sequence ID" value="MCU4975714.1"/>
    <property type="molecule type" value="Genomic_DNA"/>
</dbReference>
<keyword evidence="3" id="KW-1185">Reference proteome</keyword>
<comment type="caution">
    <text evidence="2">The sequence shown here is derived from an EMBL/GenBank/DDBJ whole genome shotgun (WGS) entry which is preliminary data.</text>
</comment>
<dbReference type="Proteomes" id="UP001320972">
    <property type="component" value="Unassembled WGS sequence"/>
</dbReference>